<dbReference type="AlphaFoldDB" id="A0A2T0WHD6"/>
<dbReference type="SUPFAM" id="SSF54427">
    <property type="entry name" value="NTF2-like"/>
    <property type="match status" value="1"/>
</dbReference>
<evidence type="ECO:0000313" key="3">
    <source>
        <dbReference type="Proteomes" id="UP000238392"/>
    </source>
</evidence>
<dbReference type="InterPro" id="IPR032710">
    <property type="entry name" value="NTF2-like_dom_sf"/>
</dbReference>
<dbReference type="Proteomes" id="UP000238392">
    <property type="component" value="Unassembled WGS sequence"/>
</dbReference>
<evidence type="ECO:0000313" key="2">
    <source>
        <dbReference type="EMBL" id="PRY86131.1"/>
    </source>
</evidence>
<name>A0A2T0WHD6_9RHOB</name>
<gene>
    <name evidence="2" type="ORF">CLV74_113106</name>
</gene>
<keyword evidence="3" id="KW-1185">Reference proteome</keyword>
<organism evidence="2 3">
    <name type="scientific">Donghicola tyrosinivorans</name>
    <dbReference type="NCBI Taxonomy" id="1652492"/>
    <lineage>
        <taxon>Bacteria</taxon>
        <taxon>Pseudomonadati</taxon>
        <taxon>Pseudomonadota</taxon>
        <taxon>Alphaproteobacteria</taxon>
        <taxon>Rhodobacterales</taxon>
        <taxon>Roseobacteraceae</taxon>
        <taxon>Donghicola</taxon>
    </lineage>
</organism>
<evidence type="ECO:0008006" key="4">
    <source>
        <dbReference type="Google" id="ProtNLM"/>
    </source>
</evidence>
<dbReference type="EMBL" id="PVTQ01000013">
    <property type="protein sequence ID" value="PRY86131.1"/>
    <property type="molecule type" value="Genomic_DNA"/>
</dbReference>
<protein>
    <recommendedName>
        <fullName evidence="4">DUF4440 domain-containing protein</fullName>
    </recommendedName>
</protein>
<evidence type="ECO:0000256" key="1">
    <source>
        <dbReference type="SAM" id="SignalP"/>
    </source>
</evidence>
<accession>A0A2T0WHD6</accession>
<sequence>MKRILLALALMGSAAHAEGPDASLWAPIEAYETALNNGDLAGVMAQFTDAPVTIPNANQELFVLHREEGSNWQIARYIFATTLPAQ</sequence>
<feature type="chain" id="PRO_5015525979" description="DUF4440 domain-containing protein" evidence="1">
    <location>
        <begin position="18"/>
        <end position="86"/>
    </location>
</feature>
<dbReference type="RefSeq" id="WP_106267047.1">
    <property type="nucleotide sequence ID" value="NZ_PVTQ01000013.1"/>
</dbReference>
<proteinExistence type="predicted"/>
<reference evidence="2 3" key="1">
    <citation type="submission" date="2018-03" db="EMBL/GenBank/DDBJ databases">
        <title>Genomic Encyclopedia of Archaeal and Bacterial Type Strains, Phase II (KMG-II): from individual species to whole genera.</title>
        <authorList>
            <person name="Goeker M."/>
        </authorList>
    </citation>
    <scope>NUCLEOTIDE SEQUENCE [LARGE SCALE GENOMIC DNA]</scope>
    <source>
        <strain evidence="2 3">DSM 100212</strain>
    </source>
</reference>
<keyword evidence="1" id="KW-0732">Signal</keyword>
<comment type="caution">
    <text evidence="2">The sequence shown here is derived from an EMBL/GenBank/DDBJ whole genome shotgun (WGS) entry which is preliminary data.</text>
</comment>
<dbReference type="OrthoDB" id="8419963at2"/>
<feature type="signal peptide" evidence="1">
    <location>
        <begin position="1"/>
        <end position="17"/>
    </location>
</feature>